<evidence type="ECO:0000256" key="2">
    <source>
        <dbReference type="SAM" id="SignalP"/>
    </source>
</evidence>
<dbReference type="EMBL" id="CP003587">
    <property type="protein sequence ID" value="AGY60240.1"/>
    <property type="molecule type" value="Genomic_DNA"/>
</dbReference>
<gene>
    <name evidence="4" type="ORF">GKIL_3994</name>
</gene>
<dbReference type="GO" id="GO:0015159">
    <property type="term" value="F:polysaccharide transmembrane transporter activity"/>
    <property type="evidence" value="ECO:0007669"/>
    <property type="project" value="InterPro"/>
</dbReference>
<dbReference type="AlphaFoldDB" id="U5QR94"/>
<dbReference type="RefSeq" id="WP_023175577.1">
    <property type="nucleotide sequence ID" value="NC_022600.1"/>
</dbReference>
<feature type="signal peptide" evidence="2">
    <location>
        <begin position="1"/>
        <end position="29"/>
    </location>
</feature>
<feature type="chain" id="PRO_5004664012" evidence="2">
    <location>
        <begin position="30"/>
        <end position="355"/>
    </location>
</feature>
<proteinExistence type="predicted"/>
<dbReference type="STRING" id="1183438.GKIL_3994"/>
<keyword evidence="1 2" id="KW-0732">Signal</keyword>
<evidence type="ECO:0000256" key="1">
    <source>
        <dbReference type="ARBA" id="ARBA00022729"/>
    </source>
</evidence>
<evidence type="ECO:0000313" key="4">
    <source>
        <dbReference type="EMBL" id="AGY60240.1"/>
    </source>
</evidence>
<dbReference type="KEGG" id="glj:GKIL_3994"/>
<dbReference type="HOGENOM" id="CLU_054170_0_0_3"/>
<evidence type="ECO:0000313" key="5">
    <source>
        <dbReference type="Proteomes" id="UP000017396"/>
    </source>
</evidence>
<organism evidence="4 5">
    <name type="scientific">Gloeobacter kilaueensis (strain ATCC BAA-2537 / CCAP 1431/1 / ULC 316 / JS1)</name>
    <dbReference type="NCBI Taxonomy" id="1183438"/>
    <lineage>
        <taxon>Bacteria</taxon>
        <taxon>Bacillati</taxon>
        <taxon>Cyanobacteriota</taxon>
        <taxon>Cyanophyceae</taxon>
        <taxon>Gloeobacterales</taxon>
        <taxon>Gloeobacteraceae</taxon>
        <taxon>Gloeobacter</taxon>
    </lineage>
</organism>
<dbReference type="Pfam" id="PF02563">
    <property type="entry name" value="Poly_export"/>
    <property type="match status" value="1"/>
</dbReference>
<keyword evidence="5" id="KW-1185">Reference proteome</keyword>
<reference evidence="4 5" key="1">
    <citation type="journal article" date="2013" name="PLoS ONE">
        <title>Cultivation and Complete Genome Sequencing of Gloeobacter kilaueensis sp. nov., from a Lava Cave in Kilauea Caldera, Hawai'i.</title>
        <authorList>
            <person name="Saw J.H."/>
            <person name="Schatz M."/>
            <person name="Brown M.V."/>
            <person name="Kunkel D.D."/>
            <person name="Foster J.S."/>
            <person name="Shick H."/>
            <person name="Christensen S."/>
            <person name="Hou S."/>
            <person name="Wan X."/>
            <person name="Donachie S.P."/>
        </authorList>
    </citation>
    <scope>NUCLEOTIDE SEQUENCE [LARGE SCALE GENOMIC DNA]</scope>
    <source>
        <strain evidence="5">JS</strain>
    </source>
</reference>
<dbReference type="Proteomes" id="UP000017396">
    <property type="component" value="Chromosome"/>
</dbReference>
<dbReference type="Gene3D" id="3.10.560.10">
    <property type="entry name" value="Outer membrane lipoprotein wza domain like"/>
    <property type="match status" value="1"/>
</dbReference>
<dbReference type="OrthoDB" id="494751at2"/>
<name>U5QR94_GLOK1</name>
<dbReference type="PANTHER" id="PTHR33619">
    <property type="entry name" value="POLYSACCHARIDE EXPORT PROTEIN GFCE-RELATED"/>
    <property type="match status" value="1"/>
</dbReference>
<protein>
    <submittedName>
        <fullName evidence="4">Polysaccharide export protein</fullName>
    </submittedName>
</protein>
<accession>U5QR94</accession>
<dbReference type="InterPro" id="IPR049712">
    <property type="entry name" value="Poly_export"/>
</dbReference>
<dbReference type="eggNOG" id="COG1596">
    <property type="taxonomic scope" value="Bacteria"/>
</dbReference>
<feature type="domain" description="Polysaccharide export protein N-terminal" evidence="3">
    <location>
        <begin position="31"/>
        <end position="94"/>
    </location>
</feature>
<sequence length="355" mass="37756">MNCNRVKKQRTPAALVAVLLLAATAPLGAMPLSPGDKVRLVLPEGEGFSGSYEVDGGGALDLPHLGRLPVAGLEPEAAARRVSETLVEEGYFQKAFARTNLQVLAWAPINVEVEGATFNPGRVLINPRPVKEGREDEAADLPGDATLERNLAAALRAAGGVRPNADLAHIRLIRAGVEKTVDLSGVLTDGAIEDVPLQAGDRIVVPAVATFQASLVRPSQITPPGIMVFLSNLTQPATNNASSHVDRDVREFAYGSRFSQAVIAANCLGGTQTTNADRYAVLVRTSRETGETKTLDRSIEQLIRHSDDTNNPLLMPGDGVACYDSGVTNTRSIFQLVGDILNPFSLLFGPARILR</sequence>
<dbReference type="PANTHER" id="PTHR33619:SF3">
    <property type="entry name" value="POLYSACCHARIDE EXPORT PROTEIN GFCE-RELATED"/>
    <property type="match status" value="1"/>
</dbReference>
<dbReference type="InterPro" id="IPR003715">
    <property type="entry name" value="Poly_export_N"/>
</dbReference>
<evidence type="ECO:0000259" key="3">
    <source>
        <dbReference type="Pfam" id="PF02563"/>
    </source>
</evidence>